<keyword evidence="6" id="KW-1185">Reference proteome</keyword>
<dbReference type="Pfam" id="PF03765">
    <property type="entry name" value="CRAL_TRIO_N"/>
    <property type="match status" value="1"/>
</dbReference>
<organism evidence="5 6">
    <name type="scientific">Sphagnum jensenii</name>
    <dbReference type="NCBI Taxonomy" id="128206"/>
    <lineage>
        <taxon>Eukaryota</taxon>
        <taxon>Viridiplantae</taxon>
        <taxon>Streptophyta</taxon>
        <taxon>Embryophyta</taxon>
        <taxon>Bryophyta</taxon>
        <taxon>Sphagnophytina</taxon>
        <taxon>Sphagnopsida</taxon>
        <taxon>Sphagnales</taxon>
        <taxon>Sphagnaceae</taxon>
        <taxon>Sphagnum</taxon>
    </lineage>
</organism>
<dbReference type="SUPFAM" id="SSF46938">
    <property type="entry name" value="CRAL/TRIO N-terminal domain"/>
    <property type="match status" value="1"/>
</dbReference>
<keyword evidence="3" id="KW-0472">Membrane</keyword>
<dbReference type="InterPro" id="IPR036273">
    <property type="entry name" value="CRAL/TRIO_N_dom_sf"/>
</dbReference>
<keyword evidence="2" id="KW-0813">Transport</keyword>
<name>A0ABP1BD86_9BRYO</name>
<dbReference type="Proteomes" id="UP001497522">
    <property type="component" value="Chromosome 3"/>
</dbReference>
<dbReference type="SUPFAM" id="SSF52087">
    <property type="entry name" value="CRAL/TRIO domain"/>
    <property type="match status" value="1"/>
</dbReference>
<evidence type="ECO:0000256" key="3">
    <source>
        <dbReference type="ARBA" id="ARBA00023136"/>
    </source>
</evidence>
<dbReference type="Gene3D" id="3.40.525.10">
    <property type="entry name" value="CRAL-TRIO lipid binding domain"/>
    <property type="match status" value="1"/>
</dbReference>
<dbReference type="InterPro" id="IPR044834">
    <property type="entry name" value="PATL"/>
</dbReference>
<dbReference type="InterPro" id="IPR036865">
    <property type="entry name" value="CRAL-TRIO_dom_sf"/>
</dbReference>
<evidence type="ECO:0000313" key="6">
    <source>
        <dbReference type="Proteomes" id="UP001497522"/>
    </source>
</evidence>
<reference evidence="5" key="1">
    <citation type="submission" date="2024-03" db="EMBL/GenBank/DDBJ databases">
        <authorList>
            <consortium name="ELIXIR-Norway"/>
            <consortium name="Elixir Norway"/>
        </authorList>
    </citation>
    <scope>NUCLEOTIDE SEQUENCE</scope>
</reference>
<evidence type="ECO:0000256" key="1">
    <source>
        <dbReference type="ARBA" id="ARBA00004370"/>
    </source>
</evidence>
<dbReference type="InterPro" id="IPR011074">
    <property type="entry name" value="CRAL/TRIO_N_dom"/>
</dbReference>
<dbReference type="PANTHER" id="PTHR45932:SF17">
    <property type="entry name" value="CELLULAR RETINALDEHYDE-BINDING_TRIPLE FUNCTION DOMAIN-CONTAINING PROTEIN"/>
    <property type="match status" value="1"/>
</dbReference>
<comment type="subcellular location">
    <subcellularLocation>
        <location evidence="1">Membrane</location>
    </subcellularLocation>
</comment>
<feature type="domain" description="CRAL/TRIO N-terminal" evidence="4">
    <location>
        <begin position="82"/>
        <end position="107"/>
    </location>
</feature>
<evidence type="ECO:0000256" key="2">
    <source>
        <dbReference type="ARBA" id="ARBA00022448"/>
    </source>
</evidence>
<dbReference type="EMBL" id="OZ023704">
    <property type="protein sequence ID" value="CAK9873223.1"/>
    <property type="molecule type" value="Genomic_DNA"/>
</dbReference>
<proteinExistence type="predicted"/>
<evidence type="ECO:0000259" key="4">
    <source>
        <dbReference type="SMART" id="SM01100"/>
    </source>
</evidence>
<evidence type="ECO:0000313" key="5">
    <source>
        <dbReference type="EMBL" id="CAK9873223.1"/>
    </source>
</evidence>
<sequence>MCIRHKVQTTADVEIPEVETKEAVLDTKITELKETTKEEVGTDTLEEEIVDNTMPLEENKENPEDVYLWGVPLLDTKGDERTNVILLKFLRAKDFNVDEAYTMLVNTIKWRQSFLATTIREKKLQSNLNDYFYMQGKDMDGHPMCYNIWGAFHDDPNLFEKMLGNASKMKNFIKWRVQLLEKGIMELKFILGKNSDGWMTKRMTRWMDGKDDDHRID</sequence>
<dbReference type="PANTHER" id="PTHR45932">
    <property type="entry name" value="PATELLIN-1"/>
    <property type="match status" value="1"/>
</dbReference>
<dbReference type="SMART" id="SM01100">
    <property type="entry name" value="CRAL_TRIO_N"/>
    <property type="match status" value="1"/>
</dbReference>
<gene>
    <name evidence="5" type="ORF">CSSPJE1EN2_LOCUS15793</name>
</gene>
<accession>A0ABP1BD86</accession>
<protein>
    <recommendedName>
        <fullName evidence="4">CRAL/TRIO N-terminal domain-containing protein</fullName>
    </recommendedName>
</protein>